<dbReference type="RefSeq" id="WP_108129735.1">
    <property type="nucleotide sequence ID" value="NZ_QBKP01000011.1"/>
</dbReference>
<evidence type="ECO:0000259" key="1">
    <source>
        <dbReference type="Pfam" id="PF07045"/>
    </source>
</evidence>
<sequence length="98" mass="10882">MTKAYWVAHVEIDDAEAYEAYRQANALPFARYGARFLVRGGEQQVVEGSAKSRTVVIEFADLETARACYHSPEYQAAKALREPVSRADVMIVAGWDAA</sequence>
<organism evidence="2 3">
    <name type="scientific">Gemmobacter caeni</name>
    <dbReference type="NCBI Taxonomy" id="589035"/>
    <lineage>
        <taxon>Bacteria</taxon>
        <taxon>Pseudomonadati</taxon>
        <taxon>Pseudomonadota</taxon>
        <taxon>Alphaproteobacteria</taxon>
        <taxon>Rhodobacterales</taxon>
        <taxon>Paracoccaceae</taxon>
        <taxon>Gemmobacter</taxon>
    </lineage>
</organism>
<gene>
    <name evidence="2" type="ORF">C8N34_111114</name>
</gene>
<dbReference type="InterPro" id="IPR010753">
    <property type="entry name" value="DUF1330"/>
</dbReference>
<name>A0A2T6AVW0_9RHOB</name>
<dbReference type="OrthoDB" id="9806380at2"/>
<feature type="domain" description="DUF1330" evidence="1">
    <location>
        <begin position="3"/>
        <end position="94"/>
    </location>
</feature>
<dbReference type="SUPFAM" id="SSF54909">
    <property type="entry name" value="Dimeric alpha+beta barrel"/>
    <property type="match status" value="1"/>
</dbReference>
<evidence type="ECO:0000313" key="2">
    <source>
        <dbReference type="EMBL" id="PTX47958.1"/>
    </source>
</evidence>
<comment type="caution">
    <text evidence="2">The sequence shown here is derived from an EMBL/GenBank/DDBJ whole genome shotgun (WGS) entry which is preliminary data.</text>
</comment>
<proteinExistence type="predicted"/>
<dbReference type="AlphaFoldDB" id="A0A2T6AVW0"/>
<dbReference type="PANTHER" id="PTHR41521">
    <property type="match status" value="1"/>
</dbReference>
<reference evidence="2 3" key="1">
    <citation type="submission" date="2018-04" db="EMBL/GenBank/DDBJ databases">
        <title>Genomic Encyclopedia of Archaeal and Bacterial Type Strains, Phase II (KMG-II): from individual species to whole genera.</title>
        <authorList>
            <person name="Goeker M."/>
        </authorList>
    </citation>
    <scope>NUCLEOTIDE SEQUENCE [LARGE SCALE GENOMIC DNA]</scope>
    <source>
        <strain evidence="2 3">DSM 21823</strain>
    </source>
</reference>
<evidence type="ECO:0000313" key="3">
    <source>
        <dbReference type="Proteomes" id="UP000244224"/>
    </source>
</evidence>
<keyword evidence="3" id="KW-1185">Reference proteome</keyword>
<dbReference type="Pfam" id="PF07045">
    <property type="entry name" value="DUF1330"/>
    <property type="match status" value="1"/>
</dbReference>
<dbReference type="PANTHER" id="PTHR41521:SF4">
    <property type="entry name" value="BLR0684 PROTEIN"/>
    <property type="match status" value="1"/>
</dbReference>
<dbReference type="InterPro" id="IPR011008">
    <property type="entry name" value="Dimeric_a/b-barrel"/>
</dbReference>
<dbReference type="Proteomes" id="UP000244224">
    <property type="component" value="Unassembled WGS sequence"/>
</dbReference>
<dbReference type="EMBL" id="QBKP01000011">
    <property type="protein sequence ID" value="PTX47958.1"/>
    <property type="molecule type" value="Genomic_DNA"/>
</dbReference>
<protein>
    <submittedName>
        <fullName evidence="2">Uncharacterized protein (DUF1330 family)</fullName>
    </submittedName>
</protein>
<accession>A0A2T6AVW0</accession>
<dbReference type="Gene3D" id="3.30.70.100">
    <property type="match status" value="1"/>
</dbReference>